<dbReference type="InterPro" id="IPR001357">
    <property type="entry name" value="BRCT_dom"/>
</dbReference>
<feature type="domain" description="BRCT" evidence="2">
    <location>
        <begin position="1"/>
        <end position="86"/>
    </location>
</feature>
<dbReference type="Proteomes" id="UP001320245">
    <property type="component" value="Unassembled WGS sequence"/>
</dbReference>
<evidence type="ECO:0000256" key="1">
    <source>
        <dbReference type="SAM" id="MobiDB-lite"/>
    </source>
</evidence>
<dbReference type="InterPro" id="IPR036420">
    <property type="entry name" value="BRCT_dom_sf"/>
</dbReference>
<sequence>MSAHLHGVVVCVVGDLHSEAGDPQWTNENIKGWLEPRGGKFVDEMDESVTHLLCSRKAFEANSKKVRYARRKKCEIVTYEWLDDTILLHDQLKRKAPPSLYHPGEDRPEEEILALYRKNRMVIEKARVSTDISSPPKKKDQETTAKAETQCPASLNKKQRLLAADNGKMGDSKPTGNQHSGVVRQKPRTGDGEKRRLAGIPHALAAARTYSGPKPASSMKRKRSVTVYPQPLKAARFAHKKTAAFDDINNVRAARS</sequence>
<organism evidence="3 4">
    <name type="scientific">Cytospora paraplurivora</name>
    <dbReference type="NCBI Taxonomy" id="2898453"/>
    <lineage>
        <taxon>Eukaryota</taxon>
        <taxon>Fungi</taxon>
        <taxon>Dikarya</taxon>
        <taxon>Ascomycota</taxon>
        <taxon>Pezizomycotina</taxon>
        <taxon>Sordariomycetes</taxon>
        <taxon>Sordariomycetidae</taxon>
        <taxon>Diaporthales</taxon>
        <taxon>Cytosporaceae</taxon>
        <taxon>Cytospora</taxon>
    </lineage>
</organism>
<gene>
    <name evidence="3" type="primary">TRP3_2</name>
    <name evidence="3" type="ORF">SLS53_004696</name>
</gene>
<comment type="caution">
    <text evidence="3">The sequence shown here is derived from an EMBL/GenBank/DDBJ whole genome shotgun (WGS) entry which is preliminary data.</text>
</comment>
<feature type="region of interest" description="Disordered" evidence="1">
    <location>
        <begin position="128"/>
        <end position="194"/>
    </location>
</feature>
<evidence type="ECO:0000313" key="3">
    <source>
        <dbReference type="EMBL" id="KAK7742110.1"/>
    </source>
</evidence>
<dbReference type="PROSITE" id="PS50172">
    <property type="entry name" value="BRCT"/>
    <property type="match status" value="1"/>
</dbReference>
<name>A0AAN9U7M0_9PEZI</name>
<reference evidence="3 4" key="1">
    <citation type="journal article" date="2023" name="PLoS ONE">
        <title>Cytospora paraplurivora sp. nov. isolated from orchards with fruit tree decline syndrome in Ontario, Canada.</title>
        <authorList>
            <person name="Ilyukhin E."/>
            <person name="Nguyen H.D.T."/>
            <person name="Castle A.J."/>
            <person name="Ellouze W."/>
        </authorList>
    </citation>
    <scope>NUCLEOTIDE SEQUENCE [LARGE SCALE GENOMIC DNA]</scope>
    <source>
        <strain evidence="3 4">FDS-564</strain>
    </source>
</reference>
<keyword evidence="4" id="KW-1185">Reference proteome</keyword>
<dbReference type="CDD" id="cd00027">
    <property type="entry name" value="BRCT"/>
    <property type="match status" value="1"/>
</dbReference>
<dbReference type="AlphaFoldDB" id="A0AAN9U7M0"/>
<protein>
    <submittedName>
        <fullName evidence="3">Anthranilate synthase / indole-3-glycerol phosphate synthase</fullName>
    </submittedName>
</protein>
<evidence type="ECO:0000313" key="4">
    <source>
        <dbReference type="Proteomes" id="UP001320245"/>
    </source>
</evidence>
<accession>A0AAN9U7M0</accession>
<dbReference type="Gene3D" id="3.40.50.10190">
    <property type="entry name" value="BRCT domain"/>
    <property type="match status" value="1"/>
</dbReference>
<dbReference type="SUPFAM" id="SSF52113">
    <property type="entry name" value="BRCT domain"/>
    <property type="match status" value="1"/>
</dbReference>
<dbReference type="Pfam" id="PF12738">
    <property type="entry name" value="PTCB-BRCT"/>
    <property type="match status" value="1"/>
</dbReference>
<proteinExistence type="predicted"/>
<dbReference type="EMBL" id="JAJSPL020000016">
    <property type="protein sequence ID" value="KAK7742110.1"/>
    <property type="molecule type" value="Genomic_DNA"/>
</dbReference>
<evidence type="ECO:0000259" key="2">
    <source>
        <dbReference type="PROSITE" id="PS50172"/>
    </source>
</evidence>